<feature type="compositionally biased region" description="Polar residues" evidence="4">
    <location>
        <begin position="1437"/>
        <end position="1453"/>
    </location>
</feature>
<feature type="domain" description="PPIase cyclophilin-type" evidence="5">
    <location>
        <begin position="240"/>
        <end position="392"/>
    </location>
</feature>
<dbReference type="InterPro" id="IPR029000">
    <property type="entry name" value="Cyclophilin-like_dom_sf"/>
</dbReference>
<dbReference type="Pfam" id="PF17963">
    <property type="entry name" value="Big_9"/>
    <property type="match status" value="5"/>
</dbReference>
<keyword evidence="3 6" id="KW-0413">Isomerase</keyword>
<dbReference type="SUPFAM" id="SSF50891">
    <property type="entry name" value="Cyclophilin-like"/>
    <property type="match status" value="1"/>
</dbReference>
<dbReference type="GO" id="GO:0005509">
    <property type="term" value="F:calcium ion binding"/>
    <property type="evidence" value="ECO:0007669"/>
    <property type="project" value="InterPro"/>
</dbReference>
<dbReference type="Pfam" id="PF00160">
    <property type="entry name" value="Pro_isomerase"/>
    <property type="match status" value="1"/>
</dbReference>
<sequence>MPQGRDSRKQRARLRRQSRRQSVGGCSIKSLPTLEQLERRQLLAGDLLSEPVVDTTPAVISLPTGSSIASQTGVSHDDNALPVVGQAEGESVADLVQFAKDLDAAGVIFYGAEWCPACSNQKALFEDGAELLPFVEVTNPDRSAGQIAIDNNITQYPTWEFADTTRATGVLTLDEISTRSGVAIPVSQSPIFKDIGDQTVLIESPLHIPIDGYDPNGDPLSVTVTVADPSLLEATVLSGNRSIRIDMETYGDMVFELYEQRAPAASGRVIELAESGFYDDIIFHRLVDNFVIQGGDPTGTGSSGSNLGNFDDDFHPDLQHNRSGVLSFAKSSDDTNNSQFFITEVPTRFLDYNHSVFGQIVEGDYVREAISEHAINGSDRPTTDIAINTIEVFDDTENSVIMLKATGAGVGSTDVTVTLSDGDGNTFSETFQVDVNNDTANSQPYLNPITPAANYPNTQPAELQLSSTDIEGDALTYTATVVSGSSNATASISQDGLLTVTPANNFEGTVTVQAVVRPGPGVVGNSNSDFDSQLFTFEFEGEQTLATPTGLDLLAQSDSGESDVDNTTRDGSLHFVVEGVTAGATVQLVNVATSTVIGQAVASGSTVTITTTNIAALGDGSYNLAARQIDGNAVSDLSTNLALTYDSTAPESSAASAVKTANVGQQYQTDLINAEEGAITYSLAQSPSGATIDPSTGVITWTPTQADVGDQTFTVDIADIAGNVQTDTFTVAVGEEAIVEIRLELTDLNGNAISQVNVGDEFLLRMVAVDSRPIAAQRQGVFSAYADILFDANIIQAANGATIEFSDDFGIVRSGTLSSGLINELGAATANITPSFEEEALIASLRMQAVAAGQVNVMAESADSDGAEVLLYGLNNEVLPAEIFYNSVTLNVGADFTANDDSVTVDEDASATTIDVLGNDVINGSGSLSVISVTQPAEGGSVTLSNGTVSFTPAADFFGSTEFTYRVGDGSGAQDIATVTVTVTPQNDPPTGVGDTFNVDADSTDNVLDVLANDLSDPDETETLTVVAVGSTSEGGTVTISNNDDAVLYTPPANFTGTDTFTYTVSDGSLTEDVSVTVTVASADNAPTAVTDAFTLDEDTAETAYDVLQNDQQDVDSQSFLIQHVGVPSEGGSVNVSNDGLTFFYEPATDFFGTETVVYTIRDTGGGLSAATITFTVEAVNDAPPVLDKNMQLSSGASQSVVLQQSELPDNVDGDSEALTLAVVTNTSAGGTASVNGNGEIVYTPPSDTFTGTDTISYTVEDADGAVSTGTITVVVDDFTTRSIRIALYDQQAGLINATVRLTGQDSVGNDVDLEASQDGNTLLFADVLPGQYEVTIPALPFLIGGEEPQVFQIDSAPEDGDVELEANLGKLHPAYISIRDFLGSRPRQSLLVAVRPGEDAVLVQPSAQSSQSITQASVSLSSDAGNLSIRGRNGDGQDSATLTGNADTSETDIVSPRGQVGELRLYRVNVDSEVISYNVDTDSAGSTGAEGEQVSSLTLDGAGEGEQAINVPVETENGPEDADVDPIDGTLLLNDALNGEGEAVAEAGSETDSSDANRSSDDADESSTGDAEDVSEAEPSGGSFWARALAKLRGQV</sequence>
<keyword evidence="7" id="KW-1185">Reference proteome</keyword>
<dbReference type="InterPro" id="IPR015919">
    <property type="entry name" value="Cadherin-like_sf"/>
</dbReference>
<feature type="compositionally biased region" description="Basic residues" evidence="4">
    <location>
        <begin position="10"/>
        <end position="19"/>
    </location>
</feature>
<dbReference type="InterPro" id="IPR013783">
    <property type="entry name" value="Ig-like_fold"/>
</dbReference>
<organism evidence="6 7">
    <name type="scientific">Stieleria bergensis</name>
    <dbReference type="NCBI Taxonomy" id="2528025"/>
    <lineage>
        <taxon>Bacteria</taxon>
        <taxon>Pseudomonadati</taxon>
        <taxon>Planctomycetota</taxon>
        <taxon>Planctomycetia</taxon>
        <taxon>Pirellulales</taxon>
        <taxon>Pirellulaceae</taxon>
        <taxon>Stieleria</taxon>
    </lineage>
</organism>
<dbReference type="InterPro" id="IPR044666">
    <property type="entry name" value="Cyclophilin_A-like"/>
</dbReference>
<dbReference type="InterPro" id="IPR036249">
    <property type="entry name" value="Thioredoxin-like_sf"/>
</dbReference>
<reference evidence="6 7" key="1">
    <citation type="submission" date="2019-02" db="EMBL/GenBank/DDBJ databases">
        <title>Deep-cultivation of Planctomycetes and their phenomic and genomic characterization uncovers novel biology.</title>
        <authorList>
            <person name="Wiegand S."/>
            <person name="Jogler M."/>
            <person name="Boedeker C."/>
            <person name="Pinto D."/>
            <person name="Vollmers J."/>
            <person name="Rivas-Marin E."/>
            <person name="Kohn T."/>
            <person name="Peeters S.H."/>
            <person name="Heuer A."/>
            <person name="Rast P."/>
            <person name="Oberbeckmann S."/>
            <person name="Bunk B."/>
            <person name="Jeske O."/>
            <person name="Meyerdierks A."/>
            <person name="Storesund J.E."/>
            <person name="Kallscheuer N."/>
            <person name="Luecker S."/>
            <person name="Lage O.M."/>
            <person name="Pohl T."/>
            <person name="Merkel B.J."/>
            <person name="Hornburger P."/>
            <person name="Mueller R.-W."/>
            <person name="Bruemmer F."/>
            <person name="Labrenz M."/>
            <person name="Spormann A.M."/>
            <person name="Op den Camp H."/>
            <person name="Overmann J."/>
            <person name="Amann R."/>
            <person name="Jetten M.S.M."/>
            <person name="Mascher T."/>
            <person name="Medema M.H."/>
            <person name="Devos D.P."/>
            <person name="Kaster A.-K."/>
            <person name="Ovreas L."/>
            <person name="Rohde M."/>
            <person name="Galperin M.Y."/>
            <person name="Jogler C."/>
        </authorList>
    </citation>
    <scope>NUCLEOTIDE SEQUENCE [LARGE SCALE GENOMIC DNA]</scope>
    <source>
        <strain evidence="6 7">SV_7m_r</strain>
    </source>
</reference>
<dbReference type="EC" id="5.2.1.8" evidence="1"/>
<evidence type="ECO:0000256" key="1">
    <source>
        <dbReference type="ARBA" id="ARBA00013194"/>
    </source>
</evidence>
<dbReference type="OrthoDB" id="270889at2"/>
<feature type="region of interest" description="Disordered" evidence="4">
    <location>
        <begin position="1"/>
        <end position="24"/>
    </location>
</feature>
<evidence type="ECO:0000313" key="7">
    <source>
        <dbReference type="Proteomes" id="UP000315003"/>
    </source>
</evidence>
<feature type="compositionally biased region" description="Acidic residues" evidence="4">
    <location>
        <begin position="1563"/>
        <end position="1577"/>
    </location>
</feature>
<dbReference type="CDD" id="cd00317">
    <property type="entry name" value="cyclophilin"/>
    <property type="match status" value="1"/>
</dbReference>
<proteinExistence type="predicted"/>
<dbReference type="PRINTS" id="PR00153">
    <property type="entry name" value="CSAPPISMRASE"/>
</dbReference>
<dbReference type="Gene3D" id="2.40.100.10">
    <property type="entry name" value="Cyclophilin-like"/>
    <property type="match status" value="1"/>
</dbReference>
<dbReference type="InterPro" id="IPR002130">
    <property type="entry name" value="Cyclophilin-type_PPIase_dom"/>
</dbReference>
<feature type="region of interest" description="Disordered" evidence="4">
    <location>
        <begin position="1425"/>
        <end position="1454"/>
    </location>
</feature>
<evidence type="ECO:0000313" key="6">
    <source>
        <dbReference type="EMBL" id="QDT61797.1"/>
    </source>
</evidence>
<evidence type="ECO:0000259" key="5">
    <source>
        <dbReference type="PROSITE" id="PS50072"/>
    </source>
</evidence>
<dbReference type="Gene3D" id="2.60.40.10">
    <property type="entry name" value="Immunoglobulins"/>
    <property type="match status" value="2"/>
</dbReference>
<name>A0A517T081_9BACT</name>
<dbReference type="PANTHER" id="PTHR45625">
    <property type="entry name" value="PEPTIDYL-PROLYL CIS-TRANS ISOMERASE-RELATED"/>
    <property type="match status" value="1"/>
</dbReference>
<dbReference type="Gene3D" id="2.60.40.2810">
    <property type="match status" value="4"/>
</dbReference>
<dbReference type="PANTHER" id="PTHR45625:SF4">
    <property type="entry name" value="PEPTIDYLPROLYL ISOMERASE DOMAIN AND WD REPEAT-CONTAINING PROTEIN 1"/>
    <property type="match status" value="1"/>
</dbReference>
<dbReference type="NCBIfam" id="NF012211">
    <property type="entry name" value="tand_rpt_95"/>
    <property type="match status" value="5"/>
</dbReference>
<evidence type="ECO:0000256" key="4">
    <source>
        <dbReference type="SAM" id="MobiDB-lite"/>
    </source>
</evidence>
<dbReference type="PROSITE" id="PS50072">
    <property type="entry name" value="CSA_PPIASE_2"/>
    <property type="match status" value="1"/>
</dbReference>
<accession>A0A517T081</accession>
<dbReference type="Pfam" id="PF19077">
    <property type="entry name" value="Big_13"/>
    <property type="match status" value="1"/>
</dbReference>
<feature type="region of interest" description="Disordered" evidence="4">
    <location>
        <begin position="1541"/>
        <end position="1585"/>
    </location>
</feature>
<dbReference type="SUPFAM" id="SSF49313">
    <property type="entry name" value="Cadherin-like"/>
    <property type="match status" value="1"/>
</dbReference>
<dbReference type="RefSeq" id="WP_145276102.1">
    <property type="nucleotide sequence ID" value="NZ_CP036272.1"/>
</dbReference>
<dbReference type="SUPFAM" id="SSF52833">
    <property type="entry name" value="Thioredoxin-like"/>
    <property type="match status" value="1"/>
</dbReference>
<keyword evidence="2" id="KW-0697">Rotamase</keyword>
<dbReference type="GO" id="GO:0003755">
    <property type="term" value="F:peptidyl-prolyl cis-trans isomerase activity"/>
    <property type="evidence" value="ECO:0007669"/>
    <property type="project" value="UniProtKB-KW"/>
</dbReference>
<dbReference type="EMBL" id="CP036272">
    <property type="protein sequence ID" value="QDT61797.1"/>
    <property type="molecule type" value="Genomic_DNA"/>
</dbReference>
<protein>
    <recommendedName>
        <fullName evidence="1">peptidylprolyl isomerase</fullName>
        <ecNumber evidence="1">5.2.1.8</ecNumber>
    </recommendedName>
</protein>
<evidence type="ECO:0000256" key="2">
    <source>
        <dbReference type="ARBA" id="ARBA00023110"/>
    </source>
</evidence>
<dbReference type="Gene3D" id="3.40.30.10">
    <property type="entry name" value="Glutaredoxin"/>
    <property type="match status" value="1"/>
</dbReference>
<evidence type="ECO:0000256" key="3">
    <source>
        <dbReference type="ARBA" id="ARBA00023235"/>
    </source>
</evidence>
<gene>
    <name evidence="6" type="ORF">SV7mr_43370</name>
</gene>
<dbReference type="GO" id="GO:0016020">
    <property type="term" value="C:membrane"/>
    <property type="evidence" value="ECO:0007669"/>
    <property type="project" value="InterPro"/>
</dbReference>
<dbReference type="Pfam" id="PF05345">
    <property type="entry name" value="He_PIG"/>
    <property type="match status" value="1"/>
</dbReference>
<dbReference type="InterPro" id="IPR044016">
    <property type="entry name" value="Big_13"/>
</dbReference>
<dbReference type="Proteomes" id="UP000315003">
    <property type="component" value="Chromosome"/>
</dbReference>